<sequence length="504" mass="56852">MRENNLIEQIDRWAKVSPEAICFKNGETSHTYAELKEASDKIAQHLTRQFDNRLPVIVYGGLDYEMIVSFIACAKAGHAYIPIDSHTPADRVELITQVADYTAVIAWEDWPVEAQDKPVLTREVMSTIVVEPTEKLEMMTVTGDETIYIIFTSGTTGVPKGVQISHDNLVSYTDWMLSDFGLEEGQTFLSQAPYSFDLSVMDVYPCLLNGGQLVPLHKSVINDFKQLFTVLPEMNLNVWVSTPSFADICLMNPLFNGEAMASISHFLFCGEELTHSTATKLAERFPNARIFNTYGPTEATVAVTEIEITPEVLAENERLPIGRVKSDTTIYIMDEDGKPLPEGEFGEIIIVGPSVSKGYFNNEEKTTEAFYVYEGQQAYRTGDAGLVKDGILFYQGRMDFQVKLHGYRIELEDIDHHLSEVSYVKAATVVPKYQEHKVQQLVAYIVANEHDFEKPYQLSKAIKEELKERVMDYMIPQKYVYVDALPLTQNGKVDRKGLINEVNG</sequence>
<dbReference type="FunFam" id="3.30.300.30:FF:000012">
    <property type="entry name" value="D-alanine--D-alanyl carrier protein ligase"/>
    <property type="match status" value="1"/>
</dbReference>
<feature type="domain" description="AMP-dependent synthetase/ligase" evidence="8">
    <location>
        <begin position="11"/>
        <end position="360"/>
    </location>
</feature>
<feature type="binding site" evidence="7">
    <location>
        <position position="492"/>
    </location>
    <ligand>
        <name>ATP</name>
        <dbReference type="ChEBI" id="CHEBI:30616"/>
    </ligand>
</feature>
<dbReference type="PANTHER" id="PTHR45398:SF1">
    <property type="entry name" value="ENZYME, PUTATIVE (JCVI)-RELATED"/>
    <property type="match status" value="1"/>
</dbReference>
<feature type="binding site" evidence="7">
    <location>
        <begin position="292"/>
        <end position="297"/>
    </location>
    <ligand>
        <name>ATP</name>
        <dbReference type="ChEBI" id="CHEBI:30616"/>
    </ligand>
</feature>
<comment type="catalytic activity">
    <reaction evidence="7">
        <text>holo-[D-alanyl-carrier protein] + D-alanine + ATP = D-alanyl-[D-alanyl-carrier protein] + AMP + diphosphate</text>
        <dbReference type="Rhea" id="RHEA:55132"/>
        <dbReference type="Rhea" id="RHEA-COMP:14102"/>
        <dbReference type="Rhea" id="RHEA-COMP:14103"/>
        <dbReference type="ChEBI" id="CHEBI:30616"/>
        <dbReference type="ChEBI" id="CHEBI:33019"/>
        <dbReference type="ChEBI" id="CHEBI:57416"/>
        <dbReference type="ChEBI" id="CHEBI:64479"/>
        <dbReference type="ChEBI" id="CHEBI:138620"/>
        <dbReference type="ChEBI" id="CHEBI:456215"/>
        <dbReference type="EC" id="6.2.1.54"/>
    </reaction>
</comment>
<evidence type="ECO:0000259" key="8">
    <source>
        <dbReference type="Pfam" id="PF00501"/>
    </source>
</evidence>
<evidence type="ECO:0000256" key="6">
    <source>
        <dbReference type="ARBA" id="ARBA00061336"/>
    </source>
</evidence>
<comment type="similarity">
    <text evidence="6 7">Belongs to the ATP-dependent AMP-binding enzyme family. DltA subfamily.</text>
</comment>
<dbReference type="InterPro" id="IPR044507">
    <property type="entry name" value="DltA-like"/>
</dbReference>
<keyword evidence="1 7" id="KW-0963">Cytoplasm</keyword>
<dbReference type="NCBIfam" id="TIGR01733">
    <property type="entry name" value="AA-adenyl-dom"/>
    <property type="match status" value="1"/>
</dbReference>
<feature type="binding site" evidence="7">
    <location>
        <begin position="152"/>
        <end position="153"/>
    </location>
    <ligand>
        <name>ATP</name>
        <dbReference type="ChEBI" id="CHEBI:30616"/>
    </ligand>
</feature>
<dbReference type="InterPro" id="IPR010071">
    <property type="entry name" value="AA_adenyl_dom"/>
</dbReference>
<evidence type="ECO:0000256" key="3">
    <source>
        <dbReference type="ARBA" id="ARBA00022741"/>
    </source>
</evidence>
<dbReference type="Proteomes" id="UP000287101">
    <property type="component" value="Unassembled WGS sequence"/>
</dbReference>
<dbReference type="HAMAP" id="MF_00593">
    <property type="entry name" value="DltA"/>
    <property type="match status" value="1"/>
</dbReference>
<dbReference type="Gene3D" id="3.40.50.12780">
    <property type="entry name" value="N-terminal domain of ligase-like"/>
    <property type="match status" value="1"/>
</dbReference>
<evidence type="ECO:0000259" key="9">
    <source>
        <dbReference type="Pfam" id="PF13193"/>
    </source>
</evidence>
<evidence type="ECO:0000256" key="1">
    <source>
        <dbReference type="ARBA" id="ARBA00022490"/>
    </source>
</evidence>
<comment type="caution">
    <text evidence="10">The sequence shown here is derived from an EMBL/GenBank/DDBJ whole genome shotgun (WGS) entry which is preliminary data.</text>
</comment>
<dbReference type="PANTHER" id="PTHR45398">
    <property type="match status" value="1"/>
</dbReference>
<evidence type="ECO:0000256" key="7">
    <source>
        <dbReference type="HAMAP-Rule" id="MF_00593"/>
    </source>
</evidence>
<dbReference type="PROSITE" id="PS00455">
    <property type="entry name" value="AMP_BINDING"/>
    <property type="match status" value="1"/>
</dbReference>
<dbReference type="Gene3D" id="3.30.300.30">
    <property type="match status" value="1"/>
</dbReference>
<keyword evidence="2 7" id="KW-0436">Ligase</keyword>
<dbReference type="SUPFAM" id="SSF56801">
    <property type="entry name" value="Acetyl-CoA synthetase-like"/>
    <property type="match status" value="1"/>
</dbReference>
<dbReference type="NCBIfam" id="TIGR01734">
    <property type="entry name" value="D-ala-DACP-lig"/>
    <property type="match status" value="1"/>
</dbReference>
<keyword evidence="11" id="KW-1185">Reference proteome</keyword>
<organism evidence="10 11">
    <name type="scientific">Vagococcus fessus</name>
    <dbReference type="NCBI Taxonomy" id="120370"/>
    <lineage>
        <taxon>Bacteria</taxon>
        <taxon>Bacillati</taxon>
        <taxon>Bacillota</taxon>
        <taxon>Bacilli</taxon>
        <taxon>Lactobacillales</taxon>
        <taxon>Enterococcaceae</taxon>
        <taxon>Vagococcus</taxon>
    </lineage>
</organism>
<evidence type="ECO:0000256" key="2">
    <source>
        <dbReference type="ARBA" id="ARBA00022598"/>
    </source>
</evidence>
<proteinExistence type="inferred from homology"/>
<gene>
    <name evidence="7" type="primary">dltA</name>
    <name evidence="10" type="ORF">CBF31_07025</name>
</gene>
<feature type="binding site" evidence="7">
    <location>
        <position position="383"/>
    </location>
    <ligand>
        <name>ATP</name>
        <dbReference type="ChEBI" id="CHEBI:30616"/>
    </ligand>
</feature>
<comment type="function">
    <text evidence="5 7">Catalyzes the first step in the D-alanylation of lipoteichoic acid (LTA), the activation of D-alanine and its transfer onto the D-alanyl carrier protein (Dcp) DltC. In an ATP-dependent two-step reaction, forms a high energy D-alanyl-AMP intermediate, followed by transfer of the D-alanyl residue as a thiol ester to the phosphopantheinyl prosthetic group of the Dcp. D-alanylation of LTA plays an important role in modulating the properties of the cell wall in Gram-positive bacteria, influencing the net charge of the cell wall.</text>
</comment>
<evidence type="ECO:0000256" key="5">
    <source>
        <dbReference type="ARBA" id="ARBA00054605"/>
    </source>
</evidence>
<feature type="binding site" evidence="7">
    <location>
        <position position="197"/>
    </location>
    <ligand>
        <name>D-alanine</name>
        <dbReference type="ChEBI" id="CHEBI:57416"/>
    </ligand>
</feature>
<feature type="domain" description="AMP-binding enzyme C-terminal" evidence="9">
    <location>
        <begin position="415"/>
        <end position="492"/>
    </location>
</feature>
<evidence type="ECO:0000313" key="10">
    <source>
        <dbReference type="EMBL" id="RSU03457.1"/>
    </source>
</evidence>
<dbReference type="OrthoDB" id="9765680at2"/>
<dbReference type="AlphaFoldDB" id="A0A430A8P7"/>
<dbReference type="GO" id="GO:0005524">
    <property type="term" value="F:ATP binding"/>
    <property type="evidence" value="ECO:0007669"/>
    <property type="project" value="UniProtKB-KW"/>
</dbReference>
<accession>A0A430A8P7</accession>
<dbReference type="GO" id="GO:0070395">
    <property type="term" value="P:lipoteichoic acid biosynthetic process"/>
    <property type="evidence" value="ECO:0007669"/>
    <property type="project" value="UniProtKB-UniRule"/>
</dbReference>
<dbReference type="InterPro" id="IPR042099">
    <property type="entry name" value="ANL_N_sf"/>
</dbReference>
<dbReference type="InterPro" id="IPR045851">
    <property type="entry name" value="AMP-bd_C_sf"/>
</dbReference>
<dbReference type="Pfam" id="PF13193">
    <property type="entry name" value="AMP-binding_C"/>
    <property type="match status" value="1"/>
</dbReference>
<evidence type="ECO:0000256" key="4">
    <source>
        <dbReference type="ARBA" id="ARBA00022840"/>
    </source>
</evidence>
<reference evidence="10 11" key="1">
    <citation type="submission" date="2017-05" db="EMBL/GenBank/DDBJ databases">
        <title>Vagococcus spp. assemblies.</title>
        <authorList>
            <person name="Gulvik C.A."/>
        </authorList>
    </citation>
    <scope>NUCLEOTIDE SEQUENCE [LARGE SCALE GENOMIC DNA]</scope>
    <source>
        <strain evidence="10 11">CCUG 41755</strain>
    </source>
</reference>
<dbReference type="InterPro" id="IPR025110">
    <property type="entry name" value="AMP-bd_C"/>
</dbReference>
<dbReference type="CDD" id="cd05945">
    <property type="entry name" value="DltA"/>
    <property type="match status" value="1"/>
</dbReference>
<comment type="subcellular location">
    <subcellularLocation>
        <location evidence="7">Cytoplasm</location>
    </subcellularLocation>
</comment>
<comment type="pathway">
    <text evidence="7">Cell wall biogenesis; lipoteichoic acid biosynthesis.</text>
</comment>
<dbReference type="Pfam" id="PF00501">
    <property type="entry name" value="AMP-binding"/>
    <property type="match status" value="1"/>
</dbReference>
<dbReference type="InterPro" id="IPR010072">
    <property type="entry name" value="DltA"/>
</dbReference>
<feature type="binding site" evidence="7">
    <location>
        <position position="492"/>
    </location>
    <ligand>
        <name>D-alanine</name>
        <dbReference type="ChEBI" id="CHEBI:57416"/>
    </ligand>
</feature>
<dbReference type="EC" id="6.2.1.54" evidence="7"/>
<name>A0A430A8P7_9ENTE</name>
<protein>
    <recommendedName>
        <fullName evidence="7">D-alanine--D-alanyl carrier protein ligase</fullName>
        <shortName evidence="7">DCL</shortName>
        <ecNumber evidence="7">6.2.1.54</ecNumber>
    </recommendedName>
    <alternativeName>
        <fullName evidence="7">D-alanine--poly(phosphoribitol) ligase subunit 1</fullName>
    </alternativeName>
    <alternativeName>
        <fullName evidence="7">D-alanine-activating enzyme</fullName>
        <shortName evidence="7">DAE</shortName>
    </alternativeName>
</protein>
<keyword evidence="3 7" id="KW-0547">Nucleotide-binding</keyword>
<feature type="binding site" evidence="7">
    <location>
        <begin position="394"/>
        <end position="397"/>
    </location>
    <ligand>
        <name>ATP</name>
        <dbReference type="ChEBI" id="CHEBI:30616"/>
    </ligand>
</feature>
<evidence type="ECO:0000313" key="11">
    <source>
        <dbReference type="Proteomes" id="UP000287101"/>
    </source>
</evidence>
<dbReference type="GO" id="GO:0005737">
    <property type="term" value="C:cytoplasm"/>
    <property type="evidence" value="ECO:0007669"/>
    <property type="project" value="UniProtKB-SubCell"/>
</dbReference>
<dbReference type="UniPathway" id="UPA00556"/>
<dbReference type="InterPro" id="IPR020845">
    <property type="entry name" value="AMP-binding_CS"/>
</dbReference>
<dbReference type="EMBL" id="NGJY01000002">
    <property type="protein sequence ID" value="RSU03457.1"/>
    <property type="molecule type" value="Genomic_DNA"/>
</dbReference>
<feature type="binding site" evidence="7">
    <location>
        <position position="301"/>
    </location>
    <ligand>
        <name>D-alanine</name>
        <dbReference type="ChEBI" id="CHEBI:57416"/>
    </ligand>
</feature>
<dbReference type="InterPro" id="IPR000873">
    <property type="entry name" value="AMP-dep_synth/lig_dom"/>
</dbReference>
<dbReference type="RefSeq" id="WP_126831666.1">
    <property type="nucleotide sequence ID" value="NZ_CBCRYB010000001.1"/>
</dbReference>
<keyword evidence="4 7" id="KW-0067">ATP-binding</keyword>
<dbReference type="NCBIfam" id="NF003417">
    <property type="entry name" value="PRK04813.1"/>
    <property type="match status" value="1"/>
</dbReference>
<dbReference type="GO" id="GO:0047473">
    <property type="term" value="F:D-alanine [D-alanyl carrier protein] ligase activity"/>
    <property type="evidence" value="ECO:0007669"/>
    <property type="project" value="UniProtKB-UniRule"/>
</dbReference>